<organism evidence="9 10">
    <name type="scientific">Sphingobacterium oryzagri</name>
    <dbReference type="NCBI Taxonomy" id="3025669"/>
    <lineage>
        <taxon>Bacteria</taxon>
        <taxon>Pseudomonadati</taxon>
        <taxon>Bacteroidota</taxon>
        <taxon>Sphingobacteriia</taxon>
        <taxon>Sphingobacteriales</taxon>
        <taxon>Sphingobacteriaceae</taxon>
        <taxon>Sphingobacterium</taxon>
    </lineage>
</organism>
<feature type="transmembrane region" description="Helical" evidence="8">
    <location>
        <begin position="407"/>
        <end position="427"/>
    </location>
</feature>
<keyword evidence="10" id="KW-1185">Reference proteome</keyword>
<accession>A0ABY7WLB9</accession>
<feature type="transmembrane region" description="Helical" evidence="8">
    <location>
        <begin position="476"/>
        <end position="496"/>
    </location>
</feature>
<evidence type="ECO:0000313" key="10">
    <source>
        <dbReference type="Proteomes" id="UP001221558"/>
    </source>
</evidence>
<name>A0ABY7WLB9_9SPHI</name>
<feature type="transmembrane region" description="Helical" evidence="8">
    <location>
        <begin position="233"/>
        <end position="255"/>
    </location>
</feature>
<protein>
    <submittedName>
        <fullName evidence="9">BCCT family transporter</fullName>
    </submittedName>
</protein>
<reference evidence="9 10" key="1">
    <citation type="submission" date="2023-02" db="EMBL/GenBank/DDBJ databases">
        <title>Genome sequence of Sphingobacterium sp. KACC 22765.</title>
        <authorList>
            <person name="Kim S."/>
            <person name="Heo J."/>
            <person name="Kwon S.-W."/>
        </authorList>
    </citation>
    <scope>NUCLEOTIDE SEQUENCE [LARGE SCALE GENOMIC DNA]</scope>
    <source>
        <strain evidence="9 10">KACC 22765</strain>
    </source>
</reference>
<feature type="transmembrane region" description="Helical" evidence="8">
    <location>
        <begin position="319"/>
        <end position="341"/>
    </location>
</feature>
<feature type="transmembrane region" description="Helical" evidence="8">
    <location>
        <begin position="56"/>
        <end position="74"/>
    </location>
</feature>
<dbReference type="InterPro" id="IPR018093">
    <property type="entry name" value="BCCT_CS"/>
</dbReference>
<feature type="transmembrane region" description="Helical" evidence="8">
    <location>
        <begin position="144"/>
        <end position="167"/>
    </location>
</feature>
<dbReference type="Pfam" id="PF02028">
    <property type="entry name" value="BCCT"/>
    <property type="match status" value="1"/>
</dbReference>
<sequence length="676" mass="76898">MQLNAILKNLKTTFVPGIIIPSLLFIVGTSVLSVLFPTQTEHYLSIVKNILFHNLNWLYVLVVTLFVFFLLFLFFSKYGNIKLGANDSKPEFSFFSWIAMLFAAGMGIGLMYFSVAEPISHYADPSVAGLSLEQRAKDAQLYTFFHWGIHAWAIYGVVGLSLGYFTYRYRLPLSLRSCFYPLLKDKINGRSGDVIDMFALCSTFFGITTTLGFGVMQLSAGLVHIGILPEASFTYQVIIVLVIMTISILSATSGVTKGVKYLSQLNIVGALLLLLFVLVFGPTTYLFGSLSEGVGYYINAFFNLTFNTHAYEPERQEWFFNWTILYWAWWISWSPYVGLFIAKISKGRTIREFIGAVLLIPTLFNFIWMSFFGNSAIWLDQQSNGAITAMIDQADLLLFKFFEYFPFSQAVSVFSLFIIFIFFVTSADSGIYVMNNISSNNATNSPKWQLSFWGAMLAIVSLVLLNAGGLQSLQTMTLITALPFAIIMLLFCYSLIKGLLIDSEYYDRPLSHSTHSWSGAFWKERLERIVSYHKKKDVNQYLAQTIKPAFEELKLAFEENGIIAELASSLQQSPYYVEIKIQHENMSDFIYGVKNQSKNVSDYLRNEDNAPDILDEQTYVPHTYFGDNRAGYDIQYFTKNEMISDVLKHYERFIALSSDQKNEIFLGQNLREDPTS</sequence>
<dbReference type="NCBIfam" id="TIGR00842">
    <property type="entry name" value="bcct"/>
    <property type="match status" value="1"/>
</dbReference>
<comment type="subcellular location">
    <subcellularLocation>
        <location evidence="1">Cell membrane</location>
        <topology evidence="1">Multi-pass membrane protein</topology>
    </subcellularLocation>
</comment>
<keyword evidence="4" id="KW-1003">Cell membrane</keyword>
<dbReference type="InterPro" id="IPR000060">
    <property type="entry name" value="BCCT_transptr"/>
</dbReference>
<dbReference type="RefSeq" id="WP_274269105.1">
    <property type="nucleotide sequence ID" value="NZ_CP117880.1"/>
</dbReference>
<feature type="transmembrane region" description="Helical" evidence="8">
    <location>
        <begin position="267"/>
        <end position="287"/>
    </location>
</feature>
<gene>
    <name evidence="9" type="ORF">PQ465_08450</name>
</gene>
<evidence type="ECO:0000256" key="5">
    <source>
        <dbReference type="ARBA" id="ARBA00022692"/>
    </source>
</evidence>
<dbReference type="Proteomes" id="UP001221558">
    <property type="component" value="Chromosome"/>
</dbReference>
<feature type="transmembrane region" description="Helical" evidence="8">
    <location>
        <begin position="12"/>
        <end position="36"/>
    </location>
</feature>
<keyword evidence="5 8" id="KW-0812">Transmembrane</keyword>
<feature type="transmembrane region" description="Helical" evidence="8">
    <location>
        <begin position="448"/>
        <end position="470"/>
    </location>
</feature>
<feature type="transmembrane region" description="Helical" evidence="8">
    <location>
        <begin position="353"/>
        <end position="371"/>
    </location>
</feature>
<comment type="similarity">
    <text evidence="2">Belongs to the BCCT transporter (TC 2.A.15) family.</text>
</comment>
<proteinExistence type="inferred from homology"/>
<evidence type="ECO:0000256" key="3">
    <source>
        <dbReference type="ARBA" id="ARBA00022448"/>
    </source>
</evidence>
<evidence type="ECO:0000256" key="6">
    <source>
        <dbReference type="ARBA" id="ARBA00022989"/>
    </source>
</evidence>
<evidence type="ECO:0000256" key="8">
    <source>
        <dbReference type="SAM" id="Phobius"/>
    </source>
</evidence>
<evidence type="ECO:0000256" key="7">
    <source>
        <dbReference type="ARBA" id="ARBA00023136"/>
    </source>
</evidence>
<feature type="transmembrane region" description="Helical" evidence="8">
    <location>
        <begin position="194"/>
        <end position="213"/>
    </location>
</feature>
<dbReference type="EMBL" id="CP117880">
    <property type="protein sequence ID" value="WDF70396.1"/>
    <property type="molecule type" value="Genomic_DNA"/>
</dbReference>
<dbReference type="PROSITE" id="PS01303">
    <property type="entry name" value="BCCT"/>
    <property type="match status" value="1"/>
</dbReference>
<keyword evidence="7 8" id="KW-0472">Membrane</keyword>
<feature type="transmembrane region" description="Helical" evidence="8">
    <location>
        <begin position="94"/>
        <end position="115"/>
    </location>
</feature>
<dbReference type="PANTHER" id="PTHR30047:SF7">
    <property type="entry name" value="HIGH-AFFINITY CHOLINE TRANSPORT PROTEIN"/>
    <property type="match status" value="1"/>
</dbReference>
<evidence type="ECO:0000256" key="4">
    <source>
        <dbReference type="ARBA" id="ARBA00022475"/>
    </source>
</evidence>
<keyword evidence="6 8" id="KW-1133">Transmembrane helix</keyword>
<dbReference type="PANTHER" id="PTHR30047">
    <property type="entry name" value="HIGH-AFFINITY CHOLINE TRANSPORT PROTEIN-RELATED"/>
    <property type="match status" value="1"/>
</dbReference>
<evidence type="ECO:0000256" key="2">
    <source>
        <dbReference type="ARBA" id="ARBA00005658"/>
    </source>
</evidence>
<keyword evidence="3" id="KW-0813">Transport</keyword>
<evidence type="ECO:0000313" key="9">
    <source>
        <dbReference type="EMBL" id="WDF70396.1"/>
    </source>
</evidence>
<evidence type="ECO:0000256" key="1">
    <source>
        <dbReference type="ARBA" id="ARBA00004651"/>
    </source>
</evidence>